<dbReference type="InterPro" id="IPR029045">
    <property type="entry name" value="ClpP/crotonase-like_dom_sf"/>
</dbReference>
<dbReference type="Gene3D" id="3.90.226.10">
    <property type="entry name" value="2-enoyl-CoA Hydratase, Chain A, domain 1"/>
    <property type="match status" value="1"/>
</dbReference>
<comment type="similarity">
    <text evidence="1">Belongs to the peptidase S49 family.</text>
</comment>
<dbReference type="PANTHER" id="PTHR42987:SF8">
    <property type="entry name" value="PROTEINASE"/>
    <property type="match status" value="1"/>
</dbReference>
<feature type="domain" description="Peptidase S49" evidence="5">
    <location>
        <begin position="96"/>
        <end position="233"/>
    </location>
</feature>
<keyword evidence="2" id="KW-0645">Protease</keyword>
<evidence type="ECO:0000256" key="4">
    <source>
        <dbReference type="ARBA" id="ARBA00022825"/>
    </source>
</evidence>
<dbReference type="PANTHER" id="PTHR42987">
    <property type="entry name" value="PEPTIDASE S49"/>
    <property type="match status" value="1"/>
</dbReference>
<dbReference type="GO" id="GO:0008236">
    <property type="term" value="F:serine-type peptidase activity"/>
    <property type="evidence" value="ECO:0007669"/>
    <property type="project" value="UniProtKB-KW"/>
</dbReference>
<evidence type="ECO:0000256" key="3">
    <source>
        <dbReference type="ARBA" id="ARBA00022801"/>
    </source>
</evidence>
<dbReference type="RefSeq" id="WP_244379950.1">
    <property type="nucleotide sequence ID" value="NZ_CP083239.1"/>
</dbReference>
<evidence type="ECO:0000259" key="5">
    <source>
        <dbReference type="Pfam" id="PF01343"/>
    </source>
</evidence>
<dbReference type="Proteomes" id="UP000831684">
    <property type="component" value="Chromosome"/>
</dbReference>
<dbReference type="Gene3D" id="6.20.330.10">
    <property type="match status" value="1"/>
</dbReference>
<accession>A0A9E7A9D4</accession>
<keyword evidence="4" id="KW-0720">Serine protease</keyword>
<organism evidence="6 7">
    <name type="scientific">Ancylobacter polymorphus</name>
    <dbReference type="NCBI Taxonomy" id="223390"/>
    <lineage>
        <taxon>Bacteria</taxon>
        <taxon>Pseudomonadati</taxon>
        <taxon>Pseudomonadota</taxon>
        <taxon>Alphaproteobacteria</taxon>
        <taxon>Hyphomicrobiales</taxon>
        <taxon>Xanthobacteraceae</taxon>
        <taxon>Ancylobacter</taxon>
    </lineage>
</organism>
<reference evidence="6" key="1">
    <citation type="submission" date="2021-09" db="EMBL/GenBank/DDBJ databases">
        <title>Network and meta-omics reveal the key degrader and cooperation patterns in an efficient 1,4-dioxane-degrading microbial community.</title>
        <authorList>
            <person name="Dai C."/>
        </authorList>
    </citation>
    <scope>NUCLEOTIDE SEQUENCE</scope>
    <source>
        <strain evidence="6">ZM13</strain>
    </source>
</reference>
<evidence type="ECO:0000313" key="6">
    <source>
        <dbReference type="EMBL" id="UOK72123.1"/>
    </source>
</evidence>
<evidence type="ECO:0000256" key="1">
    <source>
        <dbReference type="ARBA" id="ARBA00008683"/>
    </source>
</evidence>
<name>A0A9E7A9D4_9HYPH</name>
<keyword evidence="3" id="KW-0378">Hydrolase</keyword>
<gene>
    <name evidence="6" type="ORF">K9D25_05235</name>
</gene>
<dbReference type="EMBL" id="CP083239">
    <property type="protein sequence ID" value="UOK72123.1"/>
    <property type="molecule type" value="Genomic_DNA"/>
</dbReference>
<dbReference type="AlphaFoldDB" id="A0A9E7A9D4"/>
<dbReference type="KEGG" id="apol:K9D25_05235"/>
<dbReference type="InterPro" id="IPR002142">
    <property type="entry name" value="Peptidase_S49"/>
</dbReference>
<evidence type="ECO:0000256" key="2">
    <source>
        <dbReference type="ARBA" id="ARBA00022670"/>
    </source>
</evidence>
<evidence type="ECO:0000313" key="7">
    <source>
        <dbReference type="Proteomes" id="UP000831684"/>
    </source>
</evidence>
<dbReference type="Pfam" id="PF01343">
    <property type="entry name" value="Peptidase_S49"/>
    <property type="match status" value="1"/>
</dbReference>
<dbReference type="InterPro" id="IPR047272">
    <property type="entry name" value="S49_SppA_C"/>
</dbReference>
<protein>
    <submittedName>
        <fullName evidence="6">S49 family peptidase</fullName>
    </submittedName>
</protein>
<dbReference type="GO" id="GO:0006508">
    <property type="term" value="P:proteolysis"/>
    <property type="evidence" value="ECO:0007669"/>
    <property type="project" value="UniProtKB-KW"/>
</dbReference>
<proteinExistence type="inferred from homology"/>
<dbReference type="CDD" id="cd07023">
    <property type="entry name" value="S49_Sppa_N_C"/>
    <property type="match status" value="1"/>
</dbReference>
<dbReference type="SUPFAM" id="SSF52096">
    <property type="entry name" value="ClpP/crotonase"/>
    <property type="match status" value="1"/>
</dbReference>
<sequence length="305" mass="31960">MATSSFLSDLRRRLDPFLPAKLRGGTPVVPVVRLTGAIGMASPFRPGITFANTARALERAFAVKGAKAVALVINSPGGAPTQSHLVYKRIRALAAEKQLPVIAFVEDVAASGGYMLACAADEIVADDFAIVGSIGVVSAGFGFPAALEKLGIERRVYTAGTRKVMLDPFQPEKPEDVERLKALQQEIHAAFVALVKARRGDVLSGDDDTLFSGEFWAAPQAQELGLVDALGDLRGFLRARYGENVRTPLIEVKAGLFGRRSPGVGVGLGVAAALGEGPAAEIGAGAAQALISAAEERALWARFGL</sequence>